<accession>A0AC35TQC3</accession>
<reference evidence="2" key="1">
    <citation type="submission" date="2016-11" db="UniProtKB">
        <authorList>
            <consortium name="WormBaseParasite"/>
        </authorList>
    </citation>
    <scope>IDENTIFICATION</scope>
    <source>
        <strain evidence="2">KR3021</strain>
    </source>
</reference>
<evidence type="ECO:0000313" key="2">
    <source>
        <dbReference type="WBParaSite" id="RSKR_0000302600.1"/>
    </source>
</evidence>
<name>A0AC35TQC3_9BILA</name>
<evidence type="ECO:0000313" key="1">
    <source>
        <dbReference type="Proteomes" id="UP000095286"/>
    </source>
</evidence>
<organism evidence="1 2">
    <name type="scientific">Rhabditophanes sp. KR3021</name>
    <dbReference type="NCBI Taxonomy" id="114890"/>
    <lineage>
        <taxon>Eukaryota</taxon>
        <taxon>Metazoa</taxon>
        <taxon>Ecdysozoa</taxon>
        <taxon>Nematoda</taxon>
        <taxon>Chromadorea</taxon>
        <taxon>Rhabditida</taxon>
        <taxon>Tylenchina</taxon>
        <taxon>Panagrolaimomorpha</taxon>
        <taxon>Strongyloidoidea</taxon>
        <taxon>Alloionematidae</taxon>
        <taxon>Rhabditophanes</taxon>
    </lineage>
</organism>
<dbReference type="Proteomes" id="UP000095286">
    <property type="component" value="Unplaced"/>
</dbReference>
<proteinExistence type="predicted"/>
<dbReference type="WBParaSite" id="RSKR_0000302600.1">
    <property type="protein sequence ID" value="RSKR_0000302600.1"/>
    <property type="gene ID" value="RSKR_0000302600"/>
</dbReference>
<sequence length="164" mass="17837">MIGKIIIVSLIGLAVADIHTPTLENSAVECSGNRTYTECGSACPPQCSDGDNPKMCVMMCMPPGCYCMGDHANSEDGKCILKADCPINRPKRIAVGEPNPAIPCPTNENYDFQGNDCERTCHTRLLRHMCIKKQKAAACTCSFDKGFVRGKNNECISTKECKKP</sequence>
<protein>
    <submittedName>
        <fullName evidence="2">TIL domain-containing protein</fullName>
    </submittedName>
</protein>